<accession>A0A8K0UHX8</accession>
<evidence type="ECO:0000313" key="7">
    <source>
        <dbReference type="EMBL" id="KAH8092582.1"/>
    </source>
</evidence>
<dbReference type="PANTHER" id="PTHR45646">
    <property type="entry name" value="SERINE/THREONINE-PROTEIN KINASE DOA-RELATED"/>
    <property type="match status" value="1"/>
</dbReference>
<organism evidence="7 8">
    <name type="scientific">Cristinia sonorae</name>
    <dbReference type="NCBI Taxonomy" id="1940300"/>
    <lineage>
        <taxon>Eukaryota</taxon>
        <taxon>Fungi</taxon>
        <taxon>Dikarya</taxon>
        <taxon>Basidiomycota</taxon>
        <taxon>Agaricomycotina</taxon>
        <taxon>Agaricomycetes</taxon>
        <taxon>Agaricomycetidae</taxon>
        <taxon>Agaricales</taxon>
        <taxon>Pleurotineae</taxon>
        <taxon>Stephanosporaceae</taxon>
        <taxon>Cristinia</taxon>
    </lineage>
</organism>
<protein>
    <submittedName>
        <fullName evidence="7">Kinase-like domain-containing protein</fullName>
    </submittedName>
</protein>
<dbReference type="InterPro" id="IPR011009">
    <property type="entry name" value="Kinase-like_dom_sf"/>
</dbReference>
<dbReference type="EMBL" id="JAEVFJ010000031">
    <property type="protein sequence ID" value="KAH8092582.1"/>
    <property type="molecule type" value="Genomic_DNA"/>
</dbReference>
<keyword evidence="8" id="KW-1185">Reference proteome</keyword>
<evidence type="ECO:0000259" key="6">
    <source>
        <dbReference type="PROSITE" id="PS50011"/>
    </source>
</evidence>
<sequence length="401" mass="45797">MGIHSSVWLAFDHRLANKYQSIWRYCAIKVLSIHATMLCSAGIIQELQALGLIASTNRYLELRDWFYYTSLVDSTQHHLCLVLPLLSESIHTLRLATPSKTILPRIVKSVLKYLLDDLVVLHALNFTHGDIQETNVALRYPYMHQAIDADLEAEDEMDKNLRGFIVRDERWLPVWVSRPLQTSMTPEEIDSRYAFVLTGMGSARRFDTNVNMRPSYSFALQSPELLLGGTLRWEADIWAVGCLVFTMLTGKMLFNPVCFPDGTLDRSDLLTQMAEVSGITFAEASTTLRYTPQWSRYFDDEGDLLAFLHDRSNPPRQPICLDAMLEVVMNPHFAKHAASFIRTCLTLDPLKRSTAKSLRSHSWQKHCNMPGRYDHLEDPLVAEDNHDVSIDLNDWSLGMCT</sequence>
<dbReference type="AlphaFoldDB" id="A0A8K0UHX8"/>
<dbReference type="GO" id="GO:0005634">
    <property type="term" value="C:nucleus"/>
    <property type="evidence" value="ECO:0007669"/>
    <property type="project" value="TreeGrafter"/>
</dbReference>
<evidence type="ECO:0000256" key="4">
    <source>
        <dbReference type="ARBA" id="ARBA00022777"/>
    </source>
</evidence>
<dbReference type="PANTHER" id="PTHR45646:SF11">
    <property type="entry name" value="SERINE_THREONINE-PROTEIN KINASE DOA"/>
    <property type="match status" value="1"/>
</dbReference>
<dbReference type="GO" id="GO:0005524">
    <property type="term" value="F:ATP binding"/>
    <property type="evidence" value="ECO:0007669"/>
    <property type="project" value="UniProtKB-KW"/>
</dbReference>
<dbReference type="PROSITE" id="PS50011">
    <property type="entry name" value="PROTEIN_KINASE_DOM"/>
    <property type="match status" value="1"/>
</dbReference>
<dbReference type="Gene3D" id="1.10.510.10">
    <property type="entry name" value="Transferase(Phosphotransferase) domain 1"/>
    <property type="match status" value="1"/>
</dbReference>
<proteinExistence type="predicted"/>
<dbReference type="GO" id="GO:0004674">
    <property type="term" value="F:protein serine/threonine kinase activity"/>
    <property type="evidence" value="ECO:0007669"/>
    <property type="project" value="UniProtKB-KW"/>
</dbReference>
<dbReference type="Proteomes" id="UP000813824">
    <property type="component" value="Unassembled WGS sequence"/>
</dbReference>
<evidence type="ECO:0000313" key="8">
    <source>
        <dbReference type="Proteomes" id="UP000813824"/>
    </source>
</evidence>
<dbReference type="SUPFAM" id="SSF56112">
    <property type="entry name" value="Protein kinase-like (PK-like)"/>
    <property type="match status" value="1"/>
</dbReference>
<dbReference type="InterPro" id="IPR000719">
    <property type="entry name" value="Prot_kinase_dom"/>
</dbReference>
<keyword evidence="2" id="KW-0808">Transferase</keyword>
<dbReference type="GO" id="GO:0043484">
    <property type="term" value="P:regulation of RNA splicing"/>
    <property type="evidence" value="ECO:0007669"/>
    <property type="project" value="TreeGrafter"/>
</dbReference>
<evidence type="ECO:0000256" key="1">
    <source>
        <dbReference type="ARBA" id="ARBA00022527"/>
    </source>
</evidence>
<evidence type="ECO:0000256" key="3">
    <source>
        <dbReference type="ARBA" id="ARBA00022741"/>
    </source>
</evidence>
<evidence type="ECO:0000256" key="5">
    <source>
        <dbReference type="ARBA" id="ARBA00022840"/>
    </source>
</evidence>
<keyword evidence="5" id="KW-0067">ATP-binding</keyword>
<keyword evidence="1" id="KW-0723">Serine/threonine-protein kinase</keyword>
<name>A0A8K0UHX8_9AGAR</name>
<evidence type="ECO:0000256" key="2">
    <source>
        <dbReference type="ARBA" id="ARBA00022679"/>
    </source>
</evidence>
<gene>
    <name evidence="7" type="ORF">BXZ70DRAFT_950538</name>
</gene>
<dbReference type="Pfam" id="PF00069">
    <property type="entry name" value="Pkinase"/>
    <property type="match status" value="1"/>
</dbReference>
<comment type="caution">
    <text evidence="7">The sequence shown here is derived from an EMBL/GenBank/DDBJ whole genome shotgun (WGS) entry which is preliminary data.</text>
</comment>
<dbReference type="Gene3D" id="3.30.200.20">
    <property type="entry name" value="Phosphorylase Kinase, domain 1"/>
    <property type="match status" value="1"/>
</dbReference>
<keyword evidence="3" id="KW-0547">Nucleotide-binding</keyword>
<reference evidence="7" key="1">
    <citation type="journal article" date="2021" name="New Phytol.">
        <title>Evolutionary innovations through gain and loss of genes in the ectomycorrhizal Boletales.</title>
        <authorList>
            <person name="Wu G."/>
            <person name="Miyauchi S."/>
            <person name="Morin E."/>
            <person name="Kuo A."/>
            <person name="Drula E."/>
            <person name="Varga T."/>
            <person name="Kohler A."/>
            <person name="Feng B."/>
            <person name="Cao Y."/>
            <person name="Lipzen A."/>
            <person name="Daum C."/>
            <person name="Hundley H."/>
            <person name="Pangilinan J."/>
            <person name="Johnson J."/>
            <person name="Barry K."/>
            <person name="LaButti K."/>
            <person name="Ng V."/>
            <person name="Ahrendt S."/>
            <person name="Min B."/>
            <person name="Choi I.G."/>
            <person name="Park H."/>
            <person name="Plett J.M."/>
            <person name="Magnuson J."/>
            <person name="Spatafora J.W."/>
            <person name="Nagy L.G."/>
            <person name="Henrissat B."/>
            <person name="Grigoriev I.V."/>
            <person name="Yang Z.L."/>
            <person name="Xu J."/>
            <person name="Martin F.M."/>
        </authorList>
    </citation>
    <scope>NUCLEOTIDE SEQUENCE</scope>
    <source>
        <strain evidence="7">KKN 215</strain>
    </source>
</reference>
<keyword evidence="4 7" id="KW-0418">Kinase</keyword>
<dbReference type="OrthoDB" id="5979581at2759"/>
<dbReference type="SMART" id="SM00220">
    <property type="entry name" value="S_TKc"/>
    <property type="match status" value="1"/>
</dbReference>
<feature type="domain" description="Protein kinase" evidence="6">
    <location>
        <begin position="1"/>
        <end position="364"/>
    </location>
</feature>
<dbReference type="InterPro" id="IPR051175">
    <property type="entry name" value="CLK_kinases"/>
</dbReference>